<keyword evidence="1" id="KW-0238">DNA-binding</keyword>
<dbReference type="GO" id="GO:0003677">
    <property type="term" value="F:DNA binding"/>
    <property type="evidence" value="ECO:0007669"/>
    <property type="project" value="UniProtKB-KW"/>
</dbReference>
<keyword evidence="4" id="KW-1185">Reference proteome</keyword>
<dbReference type="InterPro" id="IPR036388">
    <property type="entry name" value="WH-like_DNA-bd_sf"/>
</dbReference>
<evidence type="ECO:0000313" key="4">
    <source>
        <dbReference type="Proteomes" id="UP000076967"/>
    </source>
</evidence>
<evidence type="ECO:0000256" key="1">
    <source>
        <dbReference type="ARBA" id="ARBA00023125"/>
    </source>
</evidence>
<accession>A0A168F8X1</accession>
<protein>
    <recommendedName>
        <fullName evidence="2">HTH arsR-type domain-containing protein</fullName>
    </recommendedName>
</protein>
<dbReference type="GO" id="GO:0003700">
    <property type="term" value="F:DNA-binding transcription factor activity"/>
    <property type="evidence" value="ECO:0007669"/>
    <property type="project" value="InterPro"/>
</dbReference>
<feature type="domain" description="HTH arsR-type" evidence="2">
    <location>
        <begin position="272"/>
        <end position="366"/>
    </location>
</feature>
<dbReference type="SUPFAM" id="SSF46785">
    <property type="entry name" value="Winged helix' DNA-binding domain"/>
    <property type="match status" value="1"/>
</dbReference>
<sequence>MKDLLNTNISFAYNEALEMIISMGMIACKGQLLALAEDYKLELDPLALTFHNDAQARLSPHTLRELQFFFQYHFLHKGLDFAFYESICSLTKPQSAEEWINMLEQSPAEHVVVQMVYGVYWDQMEEFLQGQEWETVKIDLRLLTELVTDTTPQPELINAHAPLLECLAHPEETKLRYMQLIRLFYRDAFVLWKDRFREESEQASLIYKEYFHANPVRFIQEFNKVEPAVYDIPTTFHISFISQIGNHHISINTGTAWISWVIFGIHNNRVFGPAADREKTELFLKAFSDKRRLDFILLLQERPHYGQELAKKLGITPAAVNYHANFLFFLNLLEMKREDHRMYYHLNIDILRELLAVTTRVMLGEDY</sequence>
<dbReference type="RefSeq" id="WP_068536797.1">
    <property type="nucleotide sequence ID" value="NZ_LVJH01000058.1"/>
</dbReference>
<dbReference type="EMBL" id="LVJH01000058">
    <property type="protein sequence ID" value="OAB35971.1"/>
    <property type="molecule type" value="Genomic_DNA"/>
</dbReference>
<gene>
    <name evidence="3" type="ORF">PGLA_21335</name>
</gene>
<name>A0A168F8X1_9BACL</name>
<dbReference type="AlphaFoldDB" id="A0A168F8X1"/>
<evidence type="ECO:0000259" key="2">
    <source>
        <dbReference type="PROSITE" id="PS50987"/>
    </source>
</evidence>
<proteinExistence type="predicted"/>
<dbReference type="InterPro" id="IPR036390">
    <property type="entry name" value="WH_DNA-bd_sf"/>
</dbReference>
<dbReference type="Gene3D" id="1.10.10.10">
    <property type="entry name" value="Winged helix-like DNA-binding domain superfamily/Winged helix DNA-binding domain"/>
    <property type="match status" value="1"/>
</dbReference>
<evidence type="ECO:0000313" key="3">
    <source>
        <dbReference type="EMBL" id="OAB35971.1"/>
    </source>
</evidence>
<dbReference type="SMART" id="SM00418">
    <property type="entry name" value="HTH_ARSR"/>
    <property type="match status" value="1"/>
</dbReference>
<organism evidence="3 4">
    <name type="scientific">Paenibacillus glacialis</name>
    <dbReference type="NCBI Taxonomy" id="494026"/>
    <lineage>
        <taxon>Bacteria</taxon>
        <taxon>Bacillati</taxon>
        <taxon>Bacillota</taxon>
        <taxon>Bacilli</taxon>
        <taxon>Bacillales</taxon>
        <taxon>Paenibacillaceae</taxon>
        <taxon>Paenibacillus</taxon>
    </lineage>
</organism>
<dbReference type="InterPro" id="IPR011991">
    <property type="entry name" value="ArsR-like_HTH"/>
</dbReference>
<reference evidence="3 4" key="1">
    <citation type="submission" date="2016-03" db="EMBL/GenBank/DDBJ databases">
        <title>Draft genome sequence of Paenibacillus glacialis DSM 22343.</title>
        <authorList>
            <person name="Shin S.-K."/>
            <person name="Yi H."/>
        </authorList>
    </citation>
    <scope>NUCLEOTIDE SEQUENCE [LARGE SCALE GENOMIC DNA]</scope>
    <source>
        <strain evidence="3 4">DSM 22343</strain>
    </source>
</reference>
<dbReference type="STRING" id="494026.PGLA_21335"/>
<dbReference type="InterPro" id="IPR001845">
    <property type="entry name" value="HTH_ArsR_DNA-bd_dom"/>
</dbReference>
<dbReference type="CDD" id="cd00090">
    <property type="entry name" value="HTH_ARSR"/>
    <property type="match status" value="1"/>
</dbReference>
<dbReference type="PROSITE" id="PS50987">
    <property type="entry name" value="HTH_ARSR_2"/>
    <property type="match status" value="1"/>
</dbReference>
<comment type="caution">
    <text evidence="3">The sequence shown here is derived from an EMBL/GenBank/DDBJ whole genome shotgun (WGS) entry which is preliminary data.</text>
</comment>
<dbReference type="Proteomes" id="UP000076967">
    <property type="component" value="Unassembled WGS sequence"/>
</dbReference>
<dbReference type="OrthoDB" id="1706794at2"/>